<keyword evidence="2" id="KW-0472">Membrane</keyword>
<dbReference type="PROSITE" id="PS51257">
    <property type="entry name" value="PROKAR_LIPOPROTEIN"/>
    <property type="match status" value="1"/>
</dbReference>
<evidence type="ECO:0000256" key="1">
    <source>
        <dbReference type="SAM" id="MobiDB-lite"/>
    </source>
</evidence>
<feature type="compositionally biased region" description="Acidic residues" evidence="1">
    <location>
        <begin position="77"/>
        <end position="88"/>
    </location>
</feature>
<keyword evidence="2" id="KW-1133">Transmembrane helix</keyword>
<organism evidence="3">
    <name type="scientific">Rhizophora mucronata</name>
    <name type="common">Asiatic mangrove</name>
    <dbReference type="NCBI Taxonomy" id="61149"/>
    <lineage>
        <taxon>Eukaryota</taxon>
        <taxon>Viridiplantae</taxon>
        <taxon>Streptophyta</taxon>
        <taxon>Embryophyta</taxon>
        <taxon>Tracheophyta</taxon>
        <taxon>Spermatophyta</taxon>
        <taxon>Magnoliopsida</taxon>
        <taxon>eudicotyledons</taxon>
        <taxon>Gunneridae</taxon>
        <taxon>Pentapetalae</taxon>
        <taxon>rosids</taxon>
        <taxon>fabids</taxon>
        <taxon>Malpighiales</taxon>
        <taxon>Rhizophoraceae</taxon>
        <taxon>Rhizophora</taxon>
    </lineage>
</organism>
<evidence type="ECO:0000256" key="2">
    <source>
        <dbReference type="SAM" id="Phobius"/>
    </source>
</evidence>
<dbReference type="AlphaFoldDB" id="A0A2P2MZ52"/>
<name>A0A2P2MZ52_RHIMU</name>
<sequence length="121" mass="13520">MGFRPKETTAAAAAFLVACIWARLNCCLSFLCAFWWPPRACELANPRQQYWHSYFLLSPPEEEEATAEEAEAGKEEESGEPPEEEEEGMTLVIDSAVNNSSSSETLKPKSFKRVVVELGFV</sequence>
<accession>A0A2P2MZ52</accession>
<proteinExistence type="predicted"/>
<dbReference type="EMBL" id="GGEC01055027">
    <property type="protein sequence ID" value="MBX35511.1"/>
    <property type="molecule type" value="Transcribed_RNA"/>
</dbReference>
<reference evidence="3" key="1">
    <citation type="submission" date="2018-02" db="EMBL/GenBank/DDBJ databases">
        <title>Rhizophora mucronata_Transcriptome.</title>
        <authorList>
            <person name="Meera S.P."/>
            <person name="Sreeshan A."/>
            <person name="Augustine A."/>
        </authorList>
    </citation>
    <scope>NUCLEOTIDE SEQUENCE</scope>
    <source>
        <tissue evidence="3">Leaf</tissue>
    </source>
</reference>
<feature type="transmembrane region" description="Helical" evidence="2">
    <location>
        <begin position="12"/>
        <end position="36"/>
    </location>
</feature>
<evidence type="ECO:0000313" key="3">
    <source>
        <dbReference type="EMBL" id="MBX35511.1"/>
    </source>
</evidence>
<feature type="region of interest" description="Disordered" evidence="1">
    <location>
        <begin position="61"/>
        <end position="92"/>
    </location>
</feature>
<protein>
    <submittedName>
        <fullName evidence="3">Uncharacterized protein</fullName>
    </submittedName>
</protein>
<keyword evidence="2" id="KW-0812">Transmembrane</keyword>
<feature type="compositionally biased region" description="Acidic residues" evidence="1">
    <location>
        <begin position="61"/>
        <end position="70"/>
    </location>
</feature>